<dbReference type="Gene3D" id="3.40.50.1820">
    <property type="entry name" value="alpha/beta hydrolase"/>
    <property type="match status" value="1"/>
</dbReference>
<feature type="active site" evidence="3">
    <location>
        <position position="219"/>
    </location>
</feature>
<organism evidence="5 6">
    <name type="scientific">Variovorax humicola</name>
    <dbReference type="NCBI Taxonomy" id="1769758"/>
    <lineage>
        <taxon>Bacteria</taxon>
        <taxon>Pseudomonadati</taxon>
        <taxon>Pseudomonadota</taxon>
        <taxon>Betaproteobacteria</taxon>
        <taxon>Burkholderiales</taxon>
        <taxon>Comamonadaceae</taxon>
        <taxon>Variovorax</taxon>
    </lineage>
</organism>
<dbReference type="PANTHER" id="PTHR48081">
    <property type="entry name" value="AB HYDROLASE SUPERFAMILY PROTEIN C4A8.06C"/>
    <property type="match status" value="1"/>
</dbReference>
<evidence type="ECO:0000313" key="6">
    <source>
        <dbReference type="Proteomes" id="UP001363010"/>
    </source>
</evidence>
<dbReference type="RefSeq" id="WP_340366544.1">
    <property type="nucleotide sequence ID" value="NZ_JBBKZV010000023.1"/>
</dbReference>
<evidence type="ECO:0000256" key="3">
    <source>
        <dbReference type="PROSITE-ProRule" id="PRU10038"/>
    </source>
</evidence>
<evidence type="ECO:0000256" key="1">
    <source>
        <dbReference type="ARBA" id="ARBA00010515"/>
    </source>
</evidence>
<evidence type="ECO:0000313" key="5">
    <source>
        <dbReference type="EMBL" id="MEJ8825514.1"/>
    </source>
</evidence>
<keyword evidence="2 5" id="KW-0378">Hydrolase</keyword>
<keyword evidence="6" id="KW-1185">Reference proteome</keyword>
<dbReference type="InterPro" id="IPR013094">
    <property type="entry name" value="AB_hydrolase_3"/>
</dbReference>
<dbReference type="PROSITE" id="PS01174">
    <property type="entry name" value="LIPASE_GDXG_SER"/>
    <property type="match status" value="1"/>
</dbReference>
<dbReference type="Pfam" id="PF07859">
    <property type="entry name" value="Abhydrolase_3"/>
    <property type="match status" value="1"/>
</dbReference>
<dbReference type="SUPFAM" id="SSF53474">
    <property type="entry name" value="alpha/beta-Hydrolases"/>
    <property type="match status" value="1"/>
</dbReference>
<proteinExistence type="inferred from homology"/>
<feature type="domain" description="Alpha/beta hydrolase fold-3" evidence="4">
    <location>
        <begin position="145"/>
        <end position="346"/>
    </location>
</feature>
<gene>
    <name evidence="5" type="ORF">WKW80_26405</name>
</gene>
<name>A0ABU8W7M8_9BURK</name>
<evidence type="ECO:0000256" key="2">
    <source>
        <dbReference type="ARBA" id="ARBA00022801"/>
    </source>
</evidence>
<reference evidence="5 6" key="1">
    <citation type="submission" date="2024-03" db="EMBL/GenBank/DDBJ databases">
        <title>Novel species of the genus Variovorax.</title>
        <authorList>
            <person name="Liu Q."/>
            <person name="Xin Y.-H."/>
        </authorList>
    </citation>
    <scope>NUCLEOTIDE SEQUENCE [LARGE SCALE GENOMIC DNA]</scope>
    <source>
        <strain evidence="5 6">KACC 18501</strain>
    </source>
</reference>
<dbReference type="Proteomes" id="UP001363010">
    <property type="component" value="Unassembled WGS sequence"/>
</dbReference>
<sequence length="378" mass="40936">MRGRQSRKGTREYVEGRGIGADMNGATLDMPSASNDGEVAVGRARDLSGDYRPPYPGSLALSSYLRWIPRTSSKARVELVCWFLRRAVRLEVPDAAAVPALRSKLLRLDRHLFHIPRWSRREAVRMNGVAAEWIQAANASDDRVVLYLHGGGFAFHFPNGYRAFAAHLSLALRARVLLPDYRLAPEHRFPAQQDDCLNAYRGILALGVPASRIIVAGDSAGGNLTLSLLQRLAGEGLPQPGCAVALSPATDLALGGESAHTLANVDPMLSAASLPVLRDMAFSPEHQGSPVASPLRGSFAQTAPTLVMCGTREVLLDDACCYAQRVREDGGSIACEVWEDMPHVFPLLSALKESRKALEHIARFVDVSLDAATSTPRI</sequence>
<dbReference type="InterPro" id="IPR029058">
    <property type="entry name" value="AB_hydrolase_fold"/>
</dbReference>
<comment type="caution">
    <text evidence="5">The sequence shown here is derived from an EMBL/GenBank/DDBJ whole genome shotgun (WGS) entry which is preliminary data.</text>
</comment>
<dbReference type="GO" id="GO:0016787">
    <property type="term" value="F:hydrolase activity"/>
    <property type="evidence" value="ECO:0007669"/>
    <property type="project" value="UniProtKB-KW"/>
</dbReference>
<dbReference type="EMBL" id="JBBKZV010000023">
    <property type="protein sequence ID" value="MEJ8825514.1"/>
    <property type="molecule type" value="Genomic_DNA"/>
</dbReference>
<dbReference type="InterPro" id="IPR033140">
    <property type="entry name" value="Lipase_GDXG_put_SER_AS"/>
</dbReference>
<comment type="similarity">
    <text evidence="1">Belongs to the 'GDXG' lipolytic enzyme family.</text>
</comment>
<accession>A0ABU8W7M8</accession>
<evidence type="ECO:0000259" key="4">
    <source>
        <dbReference type="Pfam" id="PF07859"/>
    </source>
</evidence>
<protein>
    <submittedName>
        <fullName evidence="5">Alpha/beta hydrolase</fullName>
    </submittedName>
</protein>
<dbReference type="InterPro" id="IPR050300">
    <property type="entry name" value="GDXG_lipolytic_enzyme"/>
</dbReference>
<dbReference type="PANTHER" id="PTHR48081:SF30">
    <property type="entry name" value="ACETYL-HYDROLASE LIPR-RELATED"/>
    <property type="match status" value="1"/>
</dbReference>